<dbReference type="EMBL" id="JANJQO010003021">
    <property type="protein sequence ID" value="KAJ2965364.1"/>
    <property type="molecule type" value="Genomic_DNA"/>
</dbReference>
<keyword evidence="2" id="KW-1185">Reference proteome</keyword>
<evidence type="ECO:0000313" key="2">
    <source>
        <dbReference type="Proteomes" id="UP001143910"/>
    </source>
</evidence>
<sequence length="172" mass="18948">MLPSLALALLGATTALAVTCSLDSPCPESAPCCSQYGECGVGAFCLGGCDPRSSFKLNACAPAPVCTDKTMSFDKINQTSVNINKYLGDASKYDWMVQGEVVQYQDYTLMTMAKDTPGTVLASTEYVWYGNIKATMKTSRGHHRLPQLGQHLHRRHLWHLARVRDPLDPRRH</sequence>
<gene>
    <name evidence="1" type="ORF">NQ176_g10655</name>
</gene>
<accession>A0ACC1MGI5</accession>
<reference evidence="1" key="1">
    <citation type="submission" date="2022-08" db="EMBL/GenBank/DDBJ databases">
        <title>Genome Sequence of Lecanicillium fungicola.</title>
        <authorList>
            <person name="Buettner E."/>
        </authorList>
    </citation>
    <scope>NUCLEOTIDE SEQUENCE</scope>
    <source>
        <strain evidence="1">Babe33</strain>
    </source>
</reference>
<name>A0ACC1MGI5_9HYPO</name>
<protein>
    <submittedName>
        <fullName evidence="1">Uncharacterized protein</fullName>
    </submittedName>
</protein>
<organism evidence="1 2">
    <name type="scientific">Zarea fungicola</name>
    <dbReference type="NCBI Taxonomy" id="93591"/>
    <lineage>
        <taxon>Eukaryota</taxon>
        <taxon>Fungi</taxon>
        <taxon>Dikarya</taxon>
        <taxon>Ascomycota</taxon>
        <taxon>Pezizomycotina</taxon>
        <taxon>Sordariomycetes</taxon>
        <taxon>Hypocreomycetidae</taxon>
        <taxon>Hypocreales</taxon>
        <taxon>Cordycipitaceae</taxon>
        <taxon>Zarea</taxon>
    </lineage>
</organism>
<dbReference type="Proteomes" id="UP001143910">
    <property type="component" value="Unassembled WGS sequence"/>
</dbReference>
<evidence type="ECO:0000313" key="1">
    <source>
        <dbReference type="EMBL" id="KAJ2965364.1"/>
    </source>
</evidence>
<comment type="caution">
    <text evidence="1">The sequence shown here is derived from an EMBL/GenBank/DDBJ whole genome shotgun (WGS) entry which is preliminary data.</text>
</comment>
<proteinExistence type="predicted"/>